<dbReference type="SUPFAM" id="SSF46458">
    <property type="entry name" value="Globin-like"/>
    <property type="match status" value="2"/>
</dbReference>
<evidence type="ECO:0000256" key="4">
    <source>
        <dbReference type="ARBA" id="ARBA00023004"/>
    </source>
</evidence>
<evidence type="ECO:0000256" key="1">
    <source>
        <dbReference type="ARBA" id="ARBA00022448"/>
    </source>
</evidence>
<dbReference type="GO" id="GO:0008941">
    <property type="term" value="F:nitric oxide dioxygenase NAD(P)H activity"/>
    <property type="evidence" value="ECO:0007669"/>
    <property type="project" value="UniProtKB-EC"/>
</dbReference>
<reference evidence="6" key="1">
    <citation type="submission" date="2018-06" db="EMBL/GenBank/DDBJ databases">
        <authorList>
            <person name="Zhirakovskaya E."/>
        </authorList>
    </citation>
    <scope>NUCLEOTIDE SEQUENCE</scope>
</reference>
<evidence type="ECO:0000259" key="5">
    <source>
        <dbReference type="PROSITE" id="PS01033"/>
    </source>
</evidence>
<evidence type="ECO:0000256" key="3">
    <source>
        <dbReference type="ARBA" id="ARBA00022723"/>
    </source>
</evidence>
<dbReference type="AlphaFoldDB" id="A0A3B0ZJP2"/>
<accession>A0A3B0ZJP2</accession>
<name>A0A3B0ZJP2_9ZZZZ</name>
<keyword evidence="1" id="KW-0813">Transport</keyword>
<dbReference type="GO" id="GO:0046872">
    <property type="term" value="F:metal ion binding"/>
    <property type="evidence" value="ECO:0007669"/>
    <property type="project" value="UniProtKB-KW"/>
</dbReference>
<feature type="domain" description="Globin" evidence="5">
    <location>
        <begin position="1"/>
        <end position="134"/>
    </location>
</feature>
<dbReference type="Gene3D" id="1.10.490.10">
    <property type="entry name" value="Globins"/>
    <property type="match status" value="2"/>
</dbReference>
<dbReference type="EMBL" id="UOFQ01000098">
    <property type="protein sequence ID" value="VAW88473.1"/>
    <property type="molecule type" value="Genomic_DNA"/>
</dbReference>
<dbReference type="GO" id="GO:0019825">
    <property type="term" value="F:oxygen binding"/>
    <property type="evidence" value="ECO:0007669"/>
    <property type="project" value="InterPro"/>
</dbReference>
<keyword evidence="2" id="KW-0349">Heme</keyword>
<keyword evidence="4" id="KW-0408">Iron</keyword>
<evidence type="ECO:0000313" key="6">
    <source>
        <dbReference type="EMBL" id="VAW88473.1"/>
    </source>
</evidence>
<organism evidence="6">
    <name type="scientific">hydrothermal vent metagenome</name>
    <dbReference type="NCBI Taxonomy" id="652676"/>
    <lineage>
        <taxon>unclassified sequences</taxon>
        <taxon>metagenomes</taxon>
        <taxon>ecological metagenomes</taxon>
    </lineage>
</organism>
<sequence length="298" mass="33971">MSIEKRLLVRLSIQTLGDGINALSDEFYRALFQRNPGLREIMPDDRAALNKKFFNMLAVFKGVKHLEKIEGSIKQLGKRHFLKYGAKTDHFDDIRTALLLSLEIVLASKFDDRLRSAWEIVFDEVASIMSGEPSGEGLSEKNIPMEPVAGNDNGLLAEVGGRDVVYAVHQRLYDVLFDEPWLERFFYGKEKSVLVRKQTEFMVAAFGGDNHYQGDTPAFVHMHMMITEEQLSIREIALYNAIRDEGVSDDLIVRWLQVDRSFWPGLIKQSISECVLKCAGQRAIVIEKPFGYKAPKKR</sequence>
<dbReference type="GO" id="GO:0020037">
    <property type="term" value="F:heme binding"/>
    <property type="evidence" value="ECO:0007669"/>
    <property type="project" value="InterPro"/>
</dbReference>
<dbReference type="Pfam" id="PF01152">
    <property type="entry name" value="Bac_globin"/>
    <property type="match status" value="1"/>
</dbReference>
<dbReference type="EC" id="1.14.12.17" evidence="6"/>
<keyword evidence="6" id="KW-0223">Dioxygenase</keyword>
<protein>
    <submittedName>
        <fullName evidence="6">Flavohemoprotein (Hemoglobin-like protein) (Flavohemoglobin) (Nitric oxide dioxygenase)</fullName>
        <ecNumber evidence="6">1.14.12.17</ecNumber>
    </submittedName>
</protein>
<dbReference type="InterPro" id="IPR000971">
    <property type="entry name" value="Globin"/>
</dbReference>
<dbReference type="Pfam" id="PF00042">
    <property type="entry name" value="Globin"/>
    <property type="match status" value="1"/>
</dbReference>
<dbReference type="PROSITE" id="PS01033">
    <property type="entry name" value="GLOBIN"/>
    <property type="match status" value="1"/>
</dbReference>
<proteinExistence type="predicted"/>
<gene>
    <name evidence="6" type="ORF">MNBD_GAMMA17-513</name>
</gene>
<evidence type="ECO:0000256" key="2">
    <source>
        <dbReference type="ARBA" id="ARBA00022617"/>
    </source>
</evidence>
<keyword evidence="6" id="KW-0560">Oxidoreductase</keyword>
<dbReference type="InterPro" id="IPR012292">
    <property type="entry name" value="Globin/Proto"/>
</dbReference>
<dbReference type="InterPro" id="IPR001486">
    <property type="entry name" value="Hemoglobin_trunc"/>
</dbReference>
<dbReference type="InterPro" id="IPR009050">
    <property type="entry name" value="Globin-like_sf"/>
</dbReference>
<keyword evidence="3" id="KW-0479">Metal-binding</keyword>